<dbReference type="EMBL" id="KQ991979">
    <property type="protein sequence ID" value="KZV51129.1"/>
    <property type="molecule type" value="Genomic_DNA"/>
</dbReference>
<gene>
    <name evidence="2" type="ORF">F511_43553</name>
</gene>
<feature type="compositionally biased region" description="Pro residues" evidence="1">
    <location>
        <begin position="29"/>
        <end position="39"/>
    </location>
</feature>
<keyword evidence="3" id="KW-1185">Reference proteome</keyword>
<accession>A0A2Z7D2M8</accession>
<dbReference type="AlphaFoldDB" id="A0A2Z7D2M8"/>
<name>A0A2Z7D2M8_9LAMI</name>
<proteinExistence type="predicted"/>
<dbReference type="Proteomes" id="UP000250235">
    <property type="component" value="Unassembled WGS sequence"/>
</dbReference>
<feature type="region of interest" description="Disordered" evidence="1">
    <location>
        <begin position="14"/>
        <end position="42"/>
    </location>
</feature>
<evidence type="ECO:0000313" key="3">
    <source>
        <dbReference type="Proteomes" id="UP000250235"/>
    </source>
</evidence>
<protein>
    <submittedName>
        <fullName evidence="2">Uncharacterized protein</fullName>
    </submittedName>
</protein>
<evidence type="ECO:0000256" key="1">
    <source>
        <dbReference type="SAM" id="MobiDB-lite"/>
    </source>
</evidence>
<reference evidence="2 3" key="1">
    <citation type="journal article" date="2015" name="Proc. Natl. Acad. Sci. U.S.A.">
        <title>The resurrection genome of Boea hygrometrica: A blueprint for survival of dehydration.</title>
        <authorList>
            <person name="Xiao L."/>
            <person name="Yang G."/>
            <person name="Zhang L."/>
            <person name="Yang X."/>
            <person name="Zhao S."/>
            <person name="Ji Z."/>
            <person name="Zhou Q."/>
            <person name="Hu M."/>
            <person name="Wang Y."/>
            <person name="Chen M."/>
            <person name="Xu Y."/>
            <person name="Jin H."/>
            <person name="Xiao X."/>
            <person name="Hu G."/>
            <person name="Bao F."/>
            <person name="Hu Y."/>
            <person name="Wan P."/>
            <person name="Li L."/>
            <person name="Deng X."/>
            <person name="Kuang T."/>
            <person name="Xiang C."/>
            <person name="Zhu J.K."/>
            <person name="Oliver M.J."/>
            <person name="He Y."/>
        </authorList>
    </citation>
    <scope>NUCLEOTIDE SEQUENCE [LARGE SCALE GENOMIC DNA]</scope>
    <source>
        <strain evidence="3">cv. XS01</strain>
    </source>
</reference>
<evidence type="ECO:0000313" key="2">
    <source>
        <dbReference type="EMBL" id="KZV51129.1"/>
    </source>
</evidence>
<sequence length="97" mass="11118">MHLDLRDKVLVYQYASQSDRSHQDDATPTSPPPPPPPQLTPYERASVDMLAGITRLLERQSERPGKSHEEDVAEWFRKQGPKYFSGTIDPLVSEEWI</sequence>
<organism evidence="2 3">
    <name type="scientific">Dorcoceras hygrometricum</name>
    <dbReference type="NCBI Taxonomy" id="472368"/>
    <lineage>
        <taxon>Eukaryota</taxon>
        <taxon>Viridiplantae</taxon>
        <taxon>Streptophyta</taxon>
        <taxon>Embryophyta</taxon>
        <taxon>Tracheophyta</taxon>
        <taxon>Spermatophyta</taxon>
        <taxon>Magnoliopsida</taxon>
        <taxon>eudicotyledons</taxon>
        <taxon>Gunneridae</taxon>
        <taxon>Pentapetalae</taxon>
        <taxon>asterids</taxon>
        <taxon>lamiids</taxon>
        <taxon>Lamiales</taxon>
        <taxon>Gesneriaceae</taxon>
        <taxon>Didymocarpoideae</taxon>
        <taxon>Trichosporeae</taxon>
        <taxon>Loxocarpinae</taxon>
        <taxon>Dorcoceras</taxon>
    </lineage>
</organism>